<evidence type="ECO:0000313" key="2">
    <source>
        <dbReference type="Proteomes" id="UP000503096"/>
    </source>
</evidence>
<keyword evidence="2" id="KW-1185">Reference proteome</keyword>
<proteinExistence type="predicted"/>
<organism evidence="1 2">
    <name type="scientific">Usitatibacter palustris</name>
    <dbReference type="NCBI Taxonomy" id="2732487"/>
    <lineage>
        <taxon>Bacteria</taxon>
        <taxon>Pseudomonadati</taxon>
        <taxon>Pseudomonadota</taxon>
        <taxon>Betaproteobacteria</taxon>
        <taxon>Nitrosomonadales</taxon>
        <taxon>Usitatibacteraceae</taxon>
        <taxon>Usitatibacter</taxon>
    </lineage>
</organism>
<dbReference type="Proteomes" id="UP000503096">
    <property type="component" value="Chromosome"/>
</dbReference>
<dbReference type="EMBL" id="CP053073">
    <property type="protein sequence ID" value="QJR16745.1"/>
    <property type="molecule type" value="Genomic_DNA"/>
</dbReference>
<sequence>MPLIGPQEKAELEALVLAKLSAHFDQHGGPALLKAGVGVVVNADGPAVFTSLRDTGAAALGFVETRTLFTAMCLVTEGKNDLPRESLESLAKEATAAVVHQINRIAPGG</sequence>
<dbReference type="RefSeq" id="WP_171165127.1">
    <property type="nucleotide sequence ID" value="NZ_CP053073.1"/>
</dbReference>
<dbReference type="KEGG" id="upl:DSM104440_03581"/>
<dbReference type="AlphaFoldDB" id="A0A6M4HCF2"/>
<accession>A0A6M4HCF2</accession>
<name>A0A6M4HCF2_9PROT</name>
<gene>
    <name evidence="1" type="ORF">DSM104440_03581</name>
</gene>
<protein>
    <submittedName>
        <fullName evidence="1">Uncharacterized protein</fullName>
    </submittedName>
</protein>
<dbReference type="InParanoid" id="A0A6M4HCF2"/>
<reference evidence="1 2" key="1">
    <citation type="submission" date="2020-04" db="EMBL/GenBank/DDBJ databases">
        <title>Usitatibacter rugosus gen. nov., sp. nov. and Usitatibacter palustris sp. nov., novel members of Usitatibacteraceae fam. nov. within the order Nitrosomonadales isolated from soil.</title>
        <authorList>
            <person name="Huber K.J."/>
            <person name="Neumann-Schaal M."/>
            <person name="Geppert A."/>
            <person name="Luckner M."/>
            <person name="Wanner G."/>
            <person name="Overmann J."/>
        </authorList>
    </citation>
    <scope>NUCLEOTIDE SEQUENCE [LARGE SCALE GENOMIC DNA]</scope>
    <source>
        <strain evidence="1 2">Swamp67</strain>
    </source>
</reference>
<evidence type="ECO:0000313" key="1">
    <source>
        <dbReference type="EMBL" id="QJR16745.1"/>
    </source>
</evidence>